<protein>
    <submittedName>
        <fullName evidence="2">Uncharacterized protein</fullName>
    </submittedName>
</protein>
<dbReference type="Proteomes" id="UP001596108">
    <property type="component" value="Unassembled WGS sequence"/>
</dbReference>
<proteinExistence type="predicted"/>
<gene>
    <name evidence="2" type="ORF">ACFPQ4_15240</name>
</gene>
<evidence type="ECO:0000313" key="3">
    <source>
        <dbReference type="Proteomes" id="UP001596108"/>
    </source>
</evidence>
<evidence type="ECO:0000256" key="1">
    <source>
        <dbReference type="SAM" id="SignalP"/>
    </source>
</evidence>
<feature type="signal peptide" evidence="1">
    <location>
        <begin position="1"/>
        <end position="29"/>
    </location>
</feature>
<sequence length="396" mass="43572">MNKMKPYVLSLLAVLLLATLFFVPSEADAAGTSRYKFTLKNAAGKAYSVALASDKESKRSVEDPSAFGNEGDTIYSGVYYLTVQGKKQKITVNGNKPFDINPSQSDIYVVPTVGKGTPDLLIVGQRESSNFYSFEAFAIANDGTAKRVGFIRQGSSKVSYAMYSSYKMKNYTALKFQTVDYDNAEFAGWYFTSYTLNAASLVMTAKSTIFYGDGNPDDVKKYGDWNTGEKQINRYKNEARFAVVETPAATSTTKTLKFALDKNTAANLKAGIVPGTGVKLGSTRATITKTLGKPSSRENEFGSSEWTFPKLPHSFFIFGFDSNHPDALSLAVLGVSDLPKMKFSDVQRLLGKSVIEESEEESGYTLSYTYNNDTIAITFSADSPTGYVYEVYMRKY</sequence>
<organism evidence="2 3">
    <name type="scientific">Cohnella yongneupensis</name>
    <dbReference type="NCBI Taxonomy" id="425006"/>
    <lineage>
        <taxon>Bacteria</taxon>
        <taxon>Bacillati</taxon>
        <taxon>Bacillota</taxon>
        <taxon>Bacilli</taxon>
        <taxon>Bacillales</taxon>
        <taxon>Paenibacillaceae</taxon>
        <taxon>Cohnella</taxon>
    </lineage>
</organism>
<keyword evidence="3" id="KW-1185">Reference proteome</keyword>
<dbReference type="RefSeq" id="WP_378112726.1">
    <property type="nucleotide sequence ID" value="NZ_JBHSNC010000047.1"/>
</dbReference>
<accession>A0ABW0R249</accession>
<keyword evidence="1" id="KW-0732">Signal</keyword>
<comment type="caution">
    <text evidence="2">The sequence shown here is derived from an EMBL/GenBank/DDBJ whole genome shotgun (WGS) entry which is preliminary data.</text>
</comment>
<dbReference type="EMBL" id="JBHSNC010000047">
    <property type="protein sequence ID" value="MFC5530783.1"/>
    <property type="molecule type" value="Genomic_DNA"/>
</dbReference>
<feature type="chain" id="PRO_5045574563" evidence="1">
    <location>
        <begin position="30"/>
        <end position="396"/>
    </location>
</feature>
<evidence type="ECO:0000313" key="2">
    <source>
        <dbReference type="EMBL" id="MFC5530783.1"/>
    </source>
</evidence>
<name>A0ABW0R249_9BACL</name>
<reference evidence="3" key="1">
    <citation type="journal article" date="2019" name="Int. J. Syst. Evol. Microbiol.">
        <title>The Global Catalogue of Microorganisms (GCM) 10K type strain sequencing project: providing services to taxonomists for standard genome sequencing and annotation.</title>
        <authorList>
            <consortium name="The Broad Institute Genomics Platform"/>
            <consortium name="The Broad Institute Genome Sequencing Center for Infectious Disease"/>
            <person name="Wu L."/>
            <person name="Ma J."/>
        </authorList>
    </citation>
    <scope>NUCLEOTIDE SEQUENCE [LARGE SCALE GENOMIC DNA]</scope>
    <source>
        <strain evidence="3">CGMCC 1.18578</strain>
    </source>
</reference>